<keyword evidence="6" id="KW-0620">Polyamine biosynthesis</keyword>
<dbReference type="InterPro" id="IPR042284">
    <property type="entry name" value="AdoMetDC_N"/>
</dbReference>
<dbReference type="Gene3D" id="3.30.360.110">
    <property type="entry name" value="S-adenosylmethionine decarboxylase domain"/>
    <property type="match status" value="1"/>
</dbReference>
<evidence type="ECO:0000256" key="3">
    <source>
        <dbReference type="ARBA" id="ARBA00022793"/>
    </source>
</evidence>
<proteinExistence type="predicted"/>
<keyword evidence="9" id="KW-0704">Schiff base</keyword>
<dbReference type="InterPro" id="IPR003826">
    <property type="entry name" value="AdoMetDC_fam_prok"/>
</dbReference>
<dbReference type="GO" id="GO:0008295">
    <property type="term" value="P:spermidine biosynthetic process"/>
    <property type="evidence" value="ECO:0007669"/>
    <property type="project" value="UniProtKB-KW"/>
</dbReference>
<dbReference type="STRING" id="1121131.SAMN02745229_02412"/>
<keyword evidence="12" id="KW-1185">Reference proteome</keyword>
<organism evidence="11 12">
    <name type="scientific">Butyrivibrio fibrisolvens DSM 3071</name>
    <dbReference type="NCBI Taxonomy" id="1121131"/>
    <lineage>
        <taxon>Bacteria</taxon>
        <taxon>Bacillati</taxon>
        <taxon>Bacillota</taxon>
        <taxon>Clostridia</taxon>
        <taxon>Lachnospirales</taxon>
        <taxon>Lachnospiraceae</taxon>
        <taxon>Butyrivibrio</taxon>
    </lineage>
</organism>
<dbReference type="Proteomes" id="UP000184278">
    <property type="component" value="Unassembled WGS sequence"/>
</dbReference>
<protein>
    <submittedName>
        <fullName evidence="11">S-adenosylmethionine decarboxylase</fullName>
    </submittedName>
</protein>
<dbReference type="EMBL" id="FQXK01000020">
    <property type="protein sequence ID" value="SHI25196.1"/>
    <property type="molecule type" value="Genomic_DNA"/>
</dbReference>
<evidence type="ECO:0000256" key="10">
    <source>
        <dbReference type="ARBA" id="ARBA00023317"/>
    </source>
</evidence>
<keyword evidence="4" id="KW-0068">Autocatalytic cleavage</keyword>
<reference evidence="12" key="1">
    <citation type="submission" date="2016-11" db="EMBL/GenBank/DDBJ databases">
        <authorList>
            <person name="Varghese N."/>
            <person name="Submissions S."/>
        </authorList>
    </citation>
    <scope>NUCLEOTIDE SEQUENCE [LARGE SCALE GENOMIC DNA]</scope>
    <source>
        <strain evidence="12">DSM 3071</strain>
    </source>
</reference>
<dbReference type="InterPro" id="IPR042286">
    <property type="entry name" value="AdoMetDC_C"/>
</dbReference>
<keyword evidence="8" id="KW-0456">Lyase</keyword>
<evidence type="ECO:0000256" key="8">
    <source>
        <dbReference type="ARBA" id="ARBA00023239"/>
    </source>
</evidence>
<dbReference type="NCBIfam" id="TIGR03330">
    <property type="entry name" value="SAM_DCase_Bsu"/>
    <property type="match status" value="1"/>
</dbReference>
<dbReference type="PANTHER" id="PTHR33866">
    <property type="entry name" value="S-ADENOSYLMETHIONINE DECARBOXYLASE PROENZYME"/>
    <property type="match status" value="1"/>
</dbReference>
<evidence type="ECO:0000256" key="2">
    <source>
        <dbReference type="ARBA" id="ARBA00022691"/>
    </source>
</evidence>
<dbReference type="OrthoDB" id="9793120at2"/>
<dbReference type="AlphaFoldDB" id="A0A1M5ZM00"/>
<evidence type="ECO:0000256" key="9">
    <source>
        <dbReference type="ARBA" id="ARBA00023270"/>
    </source>
</evidence>
<evidence type="ECO:0000256" key="6">
    <source>
        <dbReference type="ARBA" id="ARBA00023115"/>
    </source>
</evidence>
<keyword evidence="3" id="KW-0210">Decarboxylase</keyword>
<comment type="cofactor">
    <cofactor evidence="1">
        <name>pyruvate</name>
        <dbReference type="ChEBI" id="CHEBI:15361"/>
    </cofactor>
</comment>
<keyword evidence="2" id="KW-0949">S-adenosyl-L-methionine</keyword>
<accession>A0A1M5ZM00</accession>
<evidence type="ECO:0000256" key="1">
    <source>
        <dbReference type="ARBA" id="ARBA00001928"/>
    </source>
</evidence>
<dbReference type="PANTHER" id="PTHR33866:SF2">
    <property type="entry name" value="S-ADENOSYLMETHIONINE DECARBOXYLASE PROENZYME"/>
    <property type="match status" value="1"/>
</dbReference>
<evidence type="ECO:0000256" key="4">
    <source>
        <dbReference type="ARBA" id="ARBA00022813"/>
    </source>
</evidence>
<dbReference type="GO" id="GO:0004014">
    <property type="term" value="F:adenosylmethionine decarboxylase activity"/>
    <property type="evidence" value="ECO:0007669"/>
    <property type="project" value="InterPro"/>
</dbReference>
<sequence>MAKHLVADLYGCGKMIDDIEALKEAAHKAIEYVGANIVEECIHEFEPIGITYFAVITTSHFSVHTWPEYGYAAIDVFSCTDTVVEGITETLKELFEAKEIKTQIIERDISKGH</sequence>
<evidence type="ECO:0000256" key="7">
    <source>
        <dbReference type="ARBA" id="ARBA00023145"/>
    </source>
</evidence>
<dbReference type="SUPFAM" id="SSF56276">
    <property type="entry name" value="S-adenosylmethionine decarboxylase"/>
    <property type="match status" value="1"/>
</dbReference>
<dbReference type="RefSeq" id="WP_073388087.1">
    <property type="nucleotide sequence ID" value="NZ_FQXK01000020.1"/>
</dbReference>
<dbReference type="InterPro" id="IPR017716">
    <property type="entry name" value="S-AdoMet_deCOase_pro-enz"/>
</dbReference>
<dbReference type="Pfam" id="PF02675">
    <property type="entry name" value="AdoMet_dc"/>
    <property type="match status" value="1"/>
</dbReference>
<dbReference type="GO" id="GO:0005829">
    <property type="term" value="C:cytosol"/>
    <property type="evidence" value="ECO:0007669"/>
    <property type="project" value="TreeGrafter"/>
</dbReference>
<evidence type="ECO:0000313" key="12">
    <source>
        <dbReference type="Proteomes" id="UP000184278"/>
    </source>
</evidence>
<dbReference type="GeneID" id="89510787"/>
<evidence type="ECO:0000256" key="5">
    <source>
        <dbReference type="ARBA" id="ARBA00023066"/>
    </source>
</evidence>
<evidence type="ECO:0000313" key="11">
    <source>
        <dbReference type="EMBL" id="SHI25196.1"/>
    </source>
</evidence>
<gene>
    <name evidence="11" type="ORF">SAMN02745229_02412</name>
</gene>
<name>A0A1M5ZM00_BUTFI</name>
<keyword evidence="10" id="KW-0670">Pyruvate</keyword>
<dbReference type="InterPro" id="IPR016067">
    <property type="entry name" value="S-AdoMet_deCO2ase_core"/>
</dbReference>
<dbReference type="Gene3D" id="3.30.160.750">
    <property type="match status" value="1"/>
</dbReference>
<keyword evidence="7" id="KW-0865">Zymogen</keyword>
<keyword evidence="5" id="KW-0745">Spermidine biosynthesis</keyword>